<protein>
    <submittedName>
        <fullName evidence="1">Uncharacterized protein</fullName>
    </submittedName>
</protein>
<sequence length="163" mass="18531">MILGQLIQTGRRFCECRSSDFIPKSEDTVVVIAYSIDDKFLAHSFDTDLLDLKGAIRTWLLQIKAVGYLLIRRKPHGLQREFPSPLGRRPMDQVTLTAATKEEFTVVSYFLEEISGLDSYRLVPAQARGAKSDSTRQNLFRIQEEKPEAAPRTLCFEFDGMAN</sequence>
<comment type="caution">
    <text evidence="1">The sequence shown here is derived from an EMBL/GenBank/DDBJ whole genome shotgun (WGS) entry which is preliminary data.</text>
</comment>
<evidence type="ECO:0000313" key="1">
    <source>
        <dbReference type="EMBL" id="MBD5779604.1"/>
    </source>
</evidence>
<reference evidence="1" key="1">
    <citation type="submission" date="2020-09" db="EMBL/GenBank/DDBJ databases">
        <title>Pelagicoccus enzymogenes sp. nov. with an EPS production, isolated from marine sediment.</title>
        <authorList>
            <person name="Feng X."/>
        </authorList>
    </citation>
    <scope>NUCLEOTIDE SEQUENCE</scope>
    <source>
        <strain evidence="1">NFK12</strain>
    </source>
</reference>
<evidence type="ECO:0000313" key="2">
    <source>
        <dbReference type="Proteomes" id="UP000622317"/>
    </source>
</evidence>
<dbReference type="AlphaFoldDB" id="A0A927F752"/>
<gene>
    <name evidence="1" type="ORF">IEN85_08860</name>
</gene>
<proteinExistence type="predicted"/>
<name>A0A927F752_9BACT</name>
<dbReference type="Proteomes" id="UP000622317">
    <property type="component" value="Unassembled WGS sequence"/>
</dbReference>
<organism evidence="1 2">
    <name type="scientific">Pelagicoccus enzymogenes</name>
    <dbReference type="NCBI Taxonomy" id="2773457"/>
    <lineage>
        <taxon>Bacteria</taxon>
        <taxon>Pseudomonadati</taxon>
        <taxon>Verrucomicrobiota</taxon>
        <taxon>Opitutia</taxon>
        <taxon>Puniceicoccales</taxon>
        <taxon>Pelagicoccaceae</taxon>
        <taxon>Pelagicoccus</taxon>
    </lineage>
</organism>
<dbReference type="EMBL" id="JACYFG010000009">
    <property type="protein sequence ID" value="MBD5779604.1"/>
    <property type="molecule type" value="Genomic_DNA"/>
</dbReference>
<dbReference type="RefSeq" id="WP_191616741.1">
    <property type="nucleotide sequence ID" value="NZ_JACYFG010000009.1"/>
</dbReference>
<accession>A0A927F752</accession>
<keyword evidence="2" id="KW-1185">Reference proteome</keyword>